<evidence type="ECO:0000313" key="2">
    <source>
        <dbReference type="Proteomes" id="UP000242660"/>
    </source>
</evidence>
<gene>
    <name evidence="1" type="ORF">BZL35_00491</name>
</gene>
<reference evidence="1 2" key="1">
    <citation type="journal article" date="2017" name="Front. Microbiol.">
        <title>Genome of Ca. Pandoraea novymonadis, an Endosymbiotic Bacterium of the Trypanosomatid Novymonas esmeraldas.</title>
        <authorList>
            <person name="Kostygov A.Y."/>
            <person name="Butenko A."/>
            <person name="Nenarokova A."/>
            <person name="Tashyreva D."/>
            <person name="Flegontov P."/>
            <person name="Lukes J."/>
            <person name="Yurchenko V."/>
        </authorList>
    </citation>
    <scope>NUCLEOTIDE SEQUENCE [LARGE SCALE GENOMIC DNA]</scope>
    <source>
        <strain evidence="1 2">E262</strain>
    </source>
</reference>
<sequence>MAIQDYPKSRKLLGKKLYWVFPDASSTSRSFYIAFYLLGMQLSNTKGSISWKNKS</sequence>
<comment type="caution">
    <text evidence="1">The sequence shown here is derived from an EMBL/GenBank/DDBJ whole genome shotgun (WGS) entry which is preliminary data.</text>
</comment>
<protein>
    <submittedName>
        <fullName evidence="1">Uncharacterized protein</fullName>
    </submittedName>
</protein>
<dbReference type="EMBL" id="MUHY01000001">
    <property type="protein sequence ID" value="PSB92255.1"/>
    <property type="molecule type" value="Genomic_DNA"/>
</dbReference>
<keyword evidence="2" id="KW-1185">Reference proteome</keyword>
<dbReference type="Proteomes" id="UP000242660">
    <property type="component" value="Unassembled WGS sequence"/>
</dbReference>
<organism evidence="1 2">
    <name type="scientific">Candidatus Pandoraea novymonadis</name>
    <dbReference type="NCBI Taxonomy" id="1808959"/>
    <lineage>
        <taxon>Bacteria</taxon>
        <taxon>Pseudomonadati</taxon>
        <taxon>Pseudomonadota</taxon>
        <taxon>Betaproteobacteria</taxon>
        <taxon>Burkholderiales</taxon>
        <taxon>Burkholderiaceae</taxon>
        <taxon>Pandoraea</taxon>
    </lineage>
</organism>
<evidence type="ECO:0000313" key="1">
    <source>
        <dbReference type="EMBL" id="PSB92255.1"/>
    </source>
</evidence>
<accession>A0ABX5FEY2</accession>
<proteinExistence type="predicted"/>
<name>A0ABX5FEY2_9BURK</name>